<evidence type="ECO:0000256" key="1">
    <source>
        <dbReference type="SAM" id="Phobius"/>
    </source>
</evidence>
<keyword evidence="1" id="KW-0812">Transmembrane</keyword>
<dbReference type="EMBL" id="BOML01000057">
    <property type="protein sequence ID" value="GIE05752.1"/>
    <property type="molecule type" value="Genomic_DNA"/>
</dbReference>
<accession>A0ABQ3Z7E7</accession>
<dbReference type="RefSeq" id="WP_203733624.1">
    <property type="nucleotide sequence ID" value="NZ_BAAATX010000009.1"/>
</dbReference>
<gene>
    <name evidence="2" type="ORF">Adu01nite_71020</name>
</gene>
<name>A0ABQ3Z7E7_9ACTN</name>
<organism evidence="2 3">
    <name type="scientific">Paractinoplanes durhamensis</name>
    <dbReference type="NCBI Taxonomy" id="113563"/>
    <lineage>
        <taxon>Bacteria</taxon>
        <taxon>Bacillati</taxon>
        <taxon>Actinomycetota</taxon>
        <taxon>Actinomycetes</taxon>
        <taxon>Micromonosporales</taxon>
        <taxon>Micromonosporaceae</taxon>
        <taxon>Paractinoplanes</taxon>
    </lineage>
</organism>
<feature type="transmembrane region" description="Helical" evidence="1">
    <location>
        <begin position="36"/>
        <end position="52"/>
    </location>
</feature>
<feature type="transmembrane region" description="Helical" evidence="1">
    <location>
        <begin position="12"/>
        <end position="30"/>
    </location>
</feature>
<evidence type="ECO:0000313" key="2">
    <source>
        <dbReference type="EMBL" id="GIE05752.1"/>
    </source>
</evidence>
<comment type="caution">
    <text evidence="2">The sequence shown here is derived from an EMBL/GenBank/DDBJ whole genome shotgun (WGS) entry which is preliminary data.</text>
</comment>
<evidence type="ECO:0000313" key="3">
    <source>
        <dbReference type="Proteomes" id="UP000637628"/>
    </source>
</evidence>
<reference evidence="2 3" key="1">
    <citation type="submission" date="2021-01" db="EMBL/GenBank/DDBJ databases">
        <title>Whole genome shotgun sequence of Actinoplanes durhamensis NBRC 14914.</title>
        <authorList>
            <person name="Komaki H."/>
            <person name="Tamura T."/>
        </authorList>
    </citation>
    <scope>NUCLEOTIDE SEQUENCE [LARGE SCALE GENOMIC DNA]</scope>
    <source>
        <strain evidence="2 3">NBRC 14914</strain>
    </source>
</reference>
<protein>
    <recommendedName>
        <fullName evidence="4">NADH dehydrogenase subunit 2</fullName>
    </recommendedName>
</protein>
<keyword evidence="1" id="KW-0472">Membrane</keyword>
<dbReference type="Proteomes" id="UP000637628">
    <property type="component" value="Unassembled WGS sequence"/>
</dbReference>
<keyword evidence="1" id="KW-1133">Transmembrane helix</keyword>
<sequence>MVLAVRRPYHPLVLPAALVFFAVPAAYLAASGRAGPFLAWVLMGVAAGYSISGSI</sequence>
<keyword evidence="3" id="KW-1185">Reference proteome</keyword>
<proteinExistence type="predicted"/>
<evidence type="ECO:0008006" key="4">
    <source>
        <dbReference type="Google" id="ProtNLM"/>
    </source>
</evidence>